<dbReference type="EnsemblPlants" id="MELO3C031583.2.1">
    <property type="protein sequence ID" value="MELO3C031583.2.1"/>
    <property type="gene ID" value="MELO3C031583.2"/>
</dbReference>
<evidence type="ECO:0000313" key="1">
    <source>
        <dbReference type="EnsemblPlants" id="MELO3C031583.2.1"/>
    </source>
</evidence>
<name>A0A9I9EBQ5_CUCME</name>
<proteinExistence type="predicted"/>
<organism evidence="1">
    <name type="scientific">Cucumis melo</name>
    <name type="common">Muskmelon</name>
    <dbReference type="NCBI Taxonomy" id="3656"/>
    <lineage>
        <taxon>Eukaryota</taxon>
        <taxon>Viridiplantae</taxon>
        <taxon>Streptophyta</taxon>
        <taxon>Embryophyta</taxon>
        <taxon>Tracheophyta</taxon>
        <taxon>Spermatophyta</taxon>
        <taxon>Magnoliopsida</taxon>
        <taxon>eudicotyledons</taxon>
        <taxon>Gunneridae</taxon>
        <taxon>Pentapetalae</taxon>
        <taxon>rosids</taxon>
        <taxon>fabids</taxon>
        <taxon>Cucurbitales</taxon>
        <taxon>Cucurbitaceae</taxon>
        <taxon>Benincaseae</taxon>
        <taxon>Cucumis</taxon>
    </lineage>
</organism>
<dbReference type="AlphaFoldDB" id="A0A9I9EBQ5"/>
<sequence>MIDLKVYGSDMELRLRPFVRHGDSDNSLSGTYLSLLRLFADVRSHGSSVPPSLSEKRRI</sequence>
<dbReference type="Gramene" id="MELO3C031583.2.1">
    <property type="protein sequence ID" value="MELO3C031583.2.1"/>
    <property type="gene ID" value="MELO3C031583.2"/>
</dbReference>
<reference evidence="1" key="1">
    <citation type="submission" date="2023-03" db="UniProtKB">
        <authorList>
            <consortium name="EnsemblPlants"/>
        </authorList>
    </citation>
    <scope>IDENTIFICATION</scope>
</reference>
<protein>
    <submittedName>
        <fullName evidence="1">Uncharacterized protein</fullName>
    </submittedName>
</protein>
<accession>A0A9I9EBQ5</accession>